<name>A0A7C5RF52_9DEIN</name>
<reference evidence="1" key="1">
    <citation type="journal article" date="2020" name="mSystems">
        <title>Genome- and Community-Level Interaction Insights into Carbon Utilization and Element Cycling Functions of Hydrothermarchaeota in Hydrothermal Sediment.</title>
        <authorList>
            <person name="Zhou Z."/>
            <person name="Liu Y."/>
            <person name="Xu W."/>
            <person name="Pan J."/>
            <person name="Luo Z.H."/>
            <person name="Li M."/>
        </authorList>
    </citation>
    <scope>NUCLEOTIDE SEQUENCE [LARGE SCALE GENOMIC DNA]</scope>
    <source>
        <strain evidence="1">SpSt-1071</strain>
    </source>
</reference>
<dbReference type="AlphaFoldDB" id="A0A7C5RF52"/>
<comment type="caution">
    <text evidence="1">The sequence shown here is derived from an EMBL/GenBank/DDBJ whole genome shotgun (WGS) entry which is preliminary data.</text>
</comment>
<accession>A0A7C5RF52</accession>
<proteinExistence type="predicted"/>
<gene>
    <name evidence="1" type="ORF">ENM28_05805</name>
</gene>
<sequence length="79" mass="9228">MALKKKKEQAPVYRVFATREYGEGEDTKTFWLRVGTAFVHEKSIQVLLDAVPLNGKLVILLEEAQEEEEEELQIPKRRR</sequence>
<evidence type="ECO:0000313" key="1">
    <source>
        <dbReference type="EMBL" id="HHM68206.1"/>
    </source>
</evidence>
<dbReference type="EMBL" id="DRXE01000217">
    <property type="protein sequence ID" value="HHM68206.1"/>
    <property type="molecule type" value="Genomic_DNA"/>
</dbReference>
<organism evidence="1">
    <name type="scientific">Thermus caliditerrae</name>
    <dbReference type="NCBI Taxonomy" id="1330700"/>
    <lineage>
        <taxon>Bacteria</taxon>
        <taxon>Thermotogati</taxon>
        <taxon>Deinococcota</taxon>
        <taxon>Deinococci</taxon>
        <taxon>Thermales</taxon>
        <taxon>Thermaceae</taxon>
        <taxon>Thermus</taxon>
    </lineage>
</organism>
<protein>
    <submittedName>
        <fullName evidence="1">Uncharacterized protein</fullName>
    </submittedName>
</protein>